<evidence type="ECO:0000313" key="2">
    <source>
        <dbReference type="Proteomes" id="UP001479290"/>
    </source>
</evidence>
<dbReference type="PANTHER" id="PTHR31025">
    <property type="entry name" value="SI:CH211-196P9.1-RELATED"/>
    <property type="match status" value="1"/>
</dbReference>
<keyword evidence="2" id="KW-1185">Reference proteome</keyword>
<organism evidence="1 2">
    <name type="scientific">Culter alburnus</name>
    <name type="common">Topmouth culter</name>
    <dbReference type="NCBI Taxonomy" id="194366"/>
    <lineage>
        <taxon>Eukaryota</taxon>
        <taxon>Metazoa</taxon>
        <taxon>Chordata</taxon>
        <taxon>Craniata</taxon>
        <taxon>Vertebrata</taxon>
        <taxon>Euteleostomi</taxon>
        <taxon>Actinopterygii</taxon>
        <taxon>Neopterygii</taxon>
        <taxon>Teleostei</taxon>
        <taxon>Ostariophysi</taxon>
        <taxon>Cypriniformes</taxon>
        <taxon>Xenocyprididae</taxon>
        <taxon>Xenocypridinae</taxon>
        <taxon>Culter</taxon>
    </lineage>
</organism>
<protein>
    <submittedName>
        <fullName evidence="1">Uncharacterized protein</fullName>
    </submittedName>
</protein>
<accession>A0AAW1ZQ28</accession>
<proteinExistence type="predicted"/>
<sequence length="105" mass="11657">DIDIVAPQVSIGILTVVPEDSPMSPQGLPLEVTDRAIILEGVIAMDGLENVPHAMCFVFGLIYALNMEYPSQLKNTFEFIQRVFLSLGHKSLKPKLQSLKNLLMF</sequence>
<dbReference type="EMBL" id="JAWDJR010000014">
    <property type="protein sequence ID" value="KAK9963616.1"/>
    <property type="molecule type" value="Genomic_DNA"/>
</dbReference>
<dbReference type="PANTHER" id="PTHR31025:SF19">
    <property type="entry name" value="SI:CH73-42K18.1-RELATED"/>
    <property type="match status" value="1"/>
</dbReference>
<name>A0AAW1ZQ28_CULAL</name>
<feature type="non-terminal residue" evidence="1">
    <location>
        <position position="1"/>
    </location>
</feature>
<comment type="caution">
    <text evidence="1">The sequence shown here is derived from an EMBL/GenBank/DDBJ whole genome shotgun (WGS) entry which is preliminary data.</text>
</comment>
<evidence type="ECO:0000313" key="1">
    <source>
        <dbReference type="EMBL" id="KAK9963616.1"/>
    </source>
</evidence>
<dbReference type="Proteomes" id="UP001479290">
    <property type="component" value="Unassembled WGS sequence"/>
</dbReference>
<dbReference type="AlphaFoldDB" id="A0AAW1ZQ28"/>
<reference evidence="1 2" key="1">
    <citation type="submission" date="2024-05" db="EMBL/GenBank/DDBJ databases">
        <title>A high-quality chromosomal-level genome assembly of Topmouth culter (Culter alburnus).</title>
        <authorList>
            <person name="Zhao H."/>
        </authorList>
    </citation>
    <scope>NUCLEOTIDE SEQUENCE [LARGE SCALE GENOMIC DNA]</scope>
    <source>
        <strain evidence="1">CATC2023</strain>
        <tissue evidence="1">Muscle</tissue>
    </source>
</reference>
<gene>
    <name evidence="1" type="ORF">ABG768_006786</name>
</gene>